<dbReference type="Gene3D" id="2.60.40.10">
    <property type="entry name" value="Immunoglobulins"/>
    <property type="match status" value="1"/>
</dbReference>
<evidence type="ECO:0000256" key="1">
    <source>
        <dbReference type="SAM" id="MobiDB-lite"/>
    </source>
</evidence>
<dbReference type="SUPFAM" id="SSF49478">
    <property type="entry name" value="Cna protein B-type domain"/>
    <property type="match status" value="1"/>
</dbReference>
<protein>
    <recommendedName>
        <fullName evidence="5">Alpha-amylase</fullName>
    </recommendedName>
</protein>
<evidence type="ECO:0000256" key="2">
    <source>
        <dbReference type="SAM" id="SignalP"/>
    </source>
</evidence>
<dbReference type="EMBL" id="JBHTCS010000011">
    <property type="protein sequence ID" value="MFC7448034.1"/>
    <property type="molecule type" value="Genomic_DNA"/>
</dbReference>
<name>A0ABW2RX66_9NOCA</name>
<keyword evidence="2" id="KW-0732">Signal</keyword>
<organism evidence="3 4">
    <name type="scientific">Rhodococcus daqingensis</name>
    <dbReference type="NCBI Taxonomy" id="2479363"/>
    <lineage>
        <taxon>Bacteria</taxon>
        <taxon>Bacillati</taxon>
        <taxon>Actinomycetota</taxon>
        <taxon>Actinomycetes</taxon>
        <taxon>Mycobacteriales</taxon>
        <taxon>Nocardiaceae</taxon>
        <taxon>Rhodococcus</taxon>
    </lineage>
</organism>
<sequence length="372" mass="36093">MSRRFGACLLFAATGALLLPGVAAADTVDGGGGGWAPLTVGGATEAFTGTMTLGGGFPAATFTSDSRAPVQVPSGASTYLNANTPVGAKYGSSQGKGYINLHPKADNATSPSTTTYTFDAATPAAGWTFVLGDIDADRVVISATDAAGAAVPAAGLGFKGAFNYCGGSPAPCPTESDVPTWNGAGELIGNAAASDTSGAAAWFEPTTALKTLTFTYYQRSGLPVYQTWFASLANDISGKVTGCPGAAGAPAGGVAVKLIGPAGQEIASTVTAADGTYSFTNYTAAPGYKVRASTPAADCVIDVANLPADLGAGDVTGLNFVSTPKSGEPGDGGAGSSSGSSTGSLSGVLSGLMKLGGAGASSGGIGFESGVG</sequence>
<proteinExistence type="predicted"/>
<reference evidence="4" key="1">
    <citation type="journal article" date="2019" name="Int. J. Syst. Evol. Microbiol.">
        <title>The Global Catalogue of Microorganisms (GCM) 10K type strain sequencing project: providing services to taxonomists for standard genome sequencing and annotation.</title>
        <authorList>
            <consortium name="The Broad Institute Genomics Platform"/>
            <consortium name="The Broad Institute Genome Sequencing Center for Infectious Disease"/>
            <person name="Wu L."/>
            <person name="Ma J."/>
        </authorList>
    </citation>
    <scope>NUCLEOTIDE SEQUENCE [LARGE SCALE GENOMIC DNA]</scope>
    <source>
        <strain evidence="4">ICMP 19430</strain>
    </source>
</reference>
<evidence type="ECO:0008006" key="5">
    <source>
        <dbReference type="Google" id="ProtNLM"/>
    </source>
</evidence>
<dbReference type="Proteomes" id="UP001596484">
    <property type="component" value="Unassembled WGS sequence"/>
</dbReference>
<gene>
    <name evidence="3" type="ORF">ACFQS9_09045</name>
</gene>
<dbReference type="RefSeq" id="WP_378403708.1">
    <property type="nucleotide sequence ID" value="NZ_JBHTCS010000011.1"/>
</dbReference>
<evidence type="ECO:0000313" key="4">
    <source>
        <dbReference type="Proteomes" id="UP001596484"/>
    </source>
</evidence>
<dbReference type="InterPro" id="IPR013783">
    <property type="entry name" value="Ig-like_fold"/>
</dbReference>
<feature type="region of interest" description="Disordered" evidence="1">
    <location>
        <begin position="321"/>
        <end position="342"/>
    </location>
</feature>
<comment type="caution">
    <text evidence="3">The sequence shown here is derived from an EMBL/GenBank/DDBJ whole genome shotgun (WGS) entry which is preliminary data.</text>
</comment>
<feature type="signal peptide" evidence="2">
    <location>
        <begin position="1"/>
        <end position="25"/>
    </location>
</feature>
<evidence type="ECO:0000313" key="3">
    <source>
        <dbReference type="EMBL" id="MFC7448034.1"/>
    </source>
</evidence>
<keyword evidence="4" id="KW-1185">Reference proteome</keyword>
<feature type="chain" id="PRO_5045850642" description="Alpha-amylase" evidence="2">
    <location>
        <begin position="26"/>
        <end position="372"/>
    </location>
</feature>
<accession>A0ABW2RX66</accession>